<evidence type="ECO:0000256" key="1">
    <source>
        <dbReference type="SAM" id="MobiDB-lite"/>
    </source>
</evidence>
<evidence type="ECO:0000313" key="3">
    <source>
        <dbReference type="Proteomes" id="UP000662904"/>
    </source>
</evidence>
<dbReference type="Proteomes" id="UP000662904">
    <property type="component" value="Chromosome"/>
</dbReference>
<sequence length="121" mass="14487">MDYQQQQNQQNRREIKNPQSGLQNVKGPEMNDRDFLNDALSTEKYLTENLNIFVREASHINLYGDLNKILAETHQCTREIFNLMFKKGWYSLQGAERQEIQQVQQQFENYKTQFPFQDITH</sequence>
<dbReference type="EMBL" id="CP059066">
    <property type="protein sequence ID" value="QSQ09696.1"/>
    <property type="molecule type" value="Genomic_DNA"/>
</dbReference>
<organism evidence="2 3">
    <name type="scientific">Koleobacter methoxysyntrophicus</name>
    <dbReference type="NCBI Taxonomy" id="2751313"/>
    <lineage>
        <taxon>Bacteria</taxon>
        <taxon>Bacillati</taxon>
        <taxon>Bacillota</taxon>
        <taxon>Clostridia</taxon>
        <taxon>Koleobacterales</taxon>
        <taxon>Koleobacteraceae</taxon>
        <taxon>Koleobacter</taxon>
    </lineage>
</organism>
<evidence type="ECO:0008006" key="4">
    <source>
        <dbReference type="Google" id="ProtNLM"/>
    </source>
</evidence>
<evidence type="ECO:0000313" key="2">
    <source>
        <dbReference type="EMBL" id="QSQ09696.1"/>
    </source>
</evidence>
<reference evidence="2" key="1">
    <citation type="submission" date="2020-07" db="EMBL/GenBank/DDBJ databases">
        <title>Koleobacter methoxysyntrophicus gen. nov., sp. nov., a novel anaerobic bacterium isolated from deep subsurface oil field and proposal of Koleobacterales ord. nov. in the phylum Firmicutes.</title>
        <authorList>
            <person name="Sakamoto S."/>
            <person name="Tamaki H."/>
        </authorList>
    </citation>
    <scope>NUCLEOTIDE SEQUENCE</scope>
    <source>
        <strain evidence="2">NRmbB1</strain>
    </source>
</reference>
<proteinExistence type="predicted"/>
<accession>A0A8A0RR67</accession>
<dbReference type="Pfam" id="PF07875">
    <property type="entry name" value="Coat_F"/>
    <property type="match status" value="1"/>
</dbReference>
<dbReference type="InterPro" id="IPR012851">
    <property type="entry name" value="Spore_coat_CotF-like"/>
</dbReference>
<gene>
    <name evidence="2" type="ORF">H0A61_02075</name>
</gene>
<dbReference type="RefSeq" id="WP_206707036.1">
    <property type="nucleotide sequence ID" value="NZ_CP059066.1"/>
</dbReference>
<dbReference type="AlphaFoldDB" id="A0A8A0RR67"/>
<feature type="region of interest" description="Disordered" evidence="1">
    <location>
        <begin position="1"/>
        <end position="30"/>
    </location>
</feature>
<keyword evidence="3" id="KW-1185">Reference proteome</keyword>
<feature type="compositionally biased region" description="Low complexity" evidence="1">
    <location>
        <begin position="1"/>
        <end position="10"/>
    </location>
</feature>
<name>A0A8A0RR67_9FIRM</name>
<protein>
    <recommendedName>
        <fullName evidence="4">Coat F domain protein</fullName>
    </recommendedName>
</protein>
<dbReference type="KEGG" id="kme:H0A61_02075"/>